<name>A0A835HM25_9MAGN</name>
<gene>
    <name evidence="2" type="ORF">IFM89_034684</name>
</gene>
<evidence type="ECO:0000313" key="3">
    <source>
        <dbReference type="Proteomes" id="UP000631114"/>
    </source>
</evidence>
<organism evidence="2 3">
    <name type="scientific">Coptis chinensis</name>
    <dbReference type="NCBI Taxonomy" id="261450"/>
    <lineage>
        <taxon>Eukaryota</taxon>
        <taxon>Viridiplantae</taxon>
        <taxon>Streptophyta</taxon>
        <taxon>Embryophyta</taxon>
        <taxon>Tracheophyta</taxon>
        <taxon>Spermatophyta</taxon>
        <taxon>Magnoliopsida</taxon>
        <taxon>Ranunculales</taxon>
        <taxon>Ranunculaceae</taxon>
        <taxon>Coptidoideae</taxon>
        <taxon>Coptis</taxon>
    </lineage>
</organism>
<protein>
    <recommendedName>
        <fullName evidence="4">DUF4283 domain-containing protein</fullName>
    </recommendedName>
</protein>
<sequence>MPSIKLPKKAVERGRIYCKYCLVGRLDLQKIKLEEVRSIAANKWNPQERDFGFYASVLVDVDISKSIPNQIWVEAEEGISFVQDIEVVKMQKYCGHCKSVGHLVTECRVLQKNTRMEETTKEVVIPEPTPEARKLNKKRRGNKNNQNAGTSGTKDLTGDYISTLPIATQPTAIDVETVNMQENVTVNDENNVGEQVLQEAQATHMTGESARGKDHNEVDAETGTGLVVTQSQERN</sequence>
<feature type="region of interest" description="Disordered" evidence="1">
    <location>
        <begin position="201"/>
        <end position="220"/>
    </location>
</feature>
<reference evidence="2 3" key="1">
    <citation type="submission" date="2020-10" db="EMBL/GenBank/DDBJ databases">
        <title>The Coptis chinensis genome and diversification of protoberbering-type alkaloids.</title>
        <authorList>
            <person name="Wang B."/>
            <person name="Shu S."/>
            <person name="Song C."/>
            <person name="Liu Y."/>
        </authorList>
    </citation>
    <scope>NUCLEOTIDE SEQUENCE [LARGE SCALE GENOMIC DNA]</scope>
    <source>
        <strain evidence="2">HL-2020</strain>
        <tissue evidence="2">Leaf</tissue>
    </source>
</reference>
<dbReference type="PANTHER" id="PTHR31286:SF60">
    <property type="entry name" value="PROTEIN, PUTATIVE-RELATED"/>
    <property type="match status" value="1"/>
</dbReference>
<dbReference type="Proteomes" id="UP000631114">
    <property type="component" value="Unassembled WGS sequence"/>
</dbReference>
<comment type="caution">
    <text evidence="2">The sequence shown here is derived from an EMBL/GenBank/DDBJ whole genome shotgun (WGS) entry which is preliminary data.</text>
</comment>
<feature type="region of interest" description="Disordered" evidence="1">
    <location>
        <begin position="127"/>
        <end position="157"/>
    </location>
</feature>
<dbReference type="PANTHER" id="PTHR31286">
    <property type="entry name" value="GLYCINE-RICH CELL WALL STRUCTURAL PROTEIN 1.8-LIKE"/>
    <property type="match status" value="1"/>
</dbReference>
<evidence type="ECO:0000256" key="1">
    <source>
        <dbReference type="SAM" id="MobiDB-lite"/>
    </source>
</evidence>
<dbReference type="OrthoDB" id="1939300at2759"/>
<keyword evidence="3" id="KW-1185">Reference proteome</keyword>
<accession>A0A835HM25</accession>
<dbReference type="AlphaFoldDB" id="A0A835HM25"/>
<evidence type="ECO:0000313" key="2">
    <source>
        <dbReference type="EMBL" id="KAF9603335.1"/>
    </source>
</evidence>
<dbReference type="EMBL" id="JADFTS010000006">
    <property type="protein sequence ID" value="KAF9603335.1"/>
    <property type="molecule type" value="Genomic_DNA"/>
</dbReference>
<evidence type="ECO:0008006" key="4">
    <source>
        <dbReference type="Google" id="ProtNLM"/>
    </source>
</evidence>
<dbReference type="InterPro" id="IPR040256">
    <property type="entry name" value="At4g02000-like"/>
</dbReference>
<proteinExistence type="predicted"/>